<protein>
    <submittedName>
        <fullName evidence="8">Nesprin-1-like</fullName>
    </submittedName>
</protein>
<dbReference type="Gene3D" id="1.20.58.60">
    <property type="match status" value="4"/>
</dbReference>
<feature type="coiled-coil region" evidence="6">
    <location>
        <begin position="607"/>
        <end position="641"/>
    </location>
</feature>
<name>A0A2R2MQE6_LINAN</name>
<dbReference type="KEGG" id="lak:112042291"/>
<gene>
    <name evidence="8" type="primary">LOC112042291</name>
</gene>
<keyword evidence="4" id="KW-0472">Membrane</keyword>
<evidence type="ECO:0000313" key="8">
    <source>
        <dbReference type="RefSeq" id="XP_023932383.1"/>
    </source>
</evidence>
<keyword evidence="3" id="KW-0677">Repeat</keyword>
<dbReference type="InterPro" id="IPR002017">
    <property type="entry name" value="Spectrin_repeat"/>
</dbReference>
<dbReference type="GO" id="GO:0031965">
    <property type="term" value="C:nuclear membrane"/>
    <property type="evidence" value="ECO:0007669"/>
    <property type="project" value="UniProtKB-SubCell"/>
</dbReference>
<evidence type="ECO:0000256" key="6">
    <source>
        <dbReference type="SAM" id="Coils"/>
    </source>
</evidence>
<evidence type="ECO:0000313" key="7">
    <source>
        <dbReference type="Proteomes" id="UP000085678"/>
    </source>
</evidence>
<keyword evidence="7" id="KW-1185">Reference proteome</keyword>
<dbReference type="PANTHER" id="PTHR14514:SF7">
    <property type="entry name" value="KASH DOMAIN-CONTAINING PROTEIN"/>
    <property type="match status" value="1"/>
</dbReference>
<dbReference type="GeneID" id="112042291"/>
<dbReference type="SUPFAM" id="SSF46966">
    <property type="entry name" value="Spectrin repeat"/>
    <property type="match status" value="3"/>
</dbReference>
<evidence type="ECO:0000256" key="3">
    <source>
        <dbReference type="ARBA" id="ARBA00022737"/>
    </source>
</evidence>
<dbReference type="InterPro" id="IPR018159">
    <property type="entry name" value="Spectrin/alpha-actinin"/>
</dbReference>
<dbReference type="PANTHER" id="PTHR14514">
    <property type="entry name" value="PKA ANCHORING PROTEIN"/>
    <property type="match status" value="1"/>
</dbReference>
<dbReference type="OrthoDB" id="6095619at2759"/>
<feature type="coiled-coil region" evidence="6">
    <location>
        <begin position="127"/>
        <end position="190"/>
    </location>
</feature>
<dbReference type="Proteomes" id="UP000085678">
    <property type="component" value="Unplaced"/>
</dbReference>
<evidence type="ECO:0000256" key="1">
    <source>
        <dbReference type="ARBA" id="ARBA00004126"/>
    </source>
</evidence>
<evidence type="ECO:0000256" key="5">
    <source>
        <dbReference type="ARBA" id="ARBA00023242"/>
    </source>
</evidence>
<proteinExistence type="predicted"/>
<evidence type="ECO:0000256" key="2">
    <source>
        <dbReference type="ARBA" id="ARBA00022553"/>
    </source>
</evidence>
<keyword evidence="6" id="KW-0175">Coiled coil</keyword>
<organism evidence="7 8">
    <name type="scientific">Lingula anatina</name>
    <name type="common">Brachiopod</name>
    <name type="synonym">Lingula unguis</name>
    <dbReference type="NCBI Taxonomy" id="7574"/>
    <lineage>
        <taxon>Eukaryota</taxon>
        <taxon>Metazoa</taxon>
        <taxon>Spiralia</taxon>
        <taxon>Lophotrochozoa</taxon>
        <taxon>Brachiopoda</taxon>
        <taxon>Linguliformea</taxon>
        <taxon>Lingulata</taxon>
        <taxon>Lingulida</taxon>
        <taxon>Linguloidea</taxon>
        <taxon>Lingulidae</taxon>
        <taxon>Lingula</taxon>
    </lineage>
</organism>
<keyword evidence="2" id="KW-0597">Phosphoprotein</keyword>
<comment type="subcellular location">
    <subcellularLocation>
        <location evidence="1">Nucleus membrane</location>
    </subcellularLocation>
</comment>
<dbReference type="Pfam" id="PF00435">
    <property type="entry name" value="Spectrin"/>
    <property type="match status" value="3"/>
</dbReference>
<dbReference type="CDD" id="cd00176">
    <property type="entry name" value="SPEC"/>
    <property type="match status" value="2"/>
</dbReference>
<keyword evidence="5" id="KW-0539">Nucleus</keyword>
<reference evidence="8" key="1">
    <citation type="submission" date="2025-08" db="UniProtKB">
        <authorList>
            <consortium name="RefSeq"/>
        </authorList>
    </citation>
    <scope>IDENTIFICATION</scope>
    <source>
        <tissue evidence="8">Gonads</tissue>
    </source>
</reference>
<sequence>MGACLSCKNEQGSRHEKTYTTLSFRRKRKKLVSDLDSKEEDVAAFRQLGGRIAPRVSPHDRNLVDYQVRDIEGRYNDLRQRSKHQKQACEVVIISRETLLKDLDGYVAWLKERKKMVGSQLSLGHGVQNVQQQLHEHNIICKEIESKHTVLESVSRQRETLLSELSHPERESVDKQIQSVQKEHSQLHNNALTKQKLLSRSLELREEFYQSYEKITIWVVEKERIVGKIDTIRLYAVEVERQHEKYKTLLTEVTSMEGTLEEVVTQGRNLQTDCDEQGTSELETMLKELLERYQTMKTRLSEHVTTLRMSLTVRRKYESNIQRLELWLKEVELTITTEIRLDCTIELIEEQLKKYQSLLQKIAEYEVLSDEVTSQGQSFLGSLSEADKLTLQAQIKTLRDRHQRISNLAKQRVKTLEDTVYARGQLDDEISQCARILNSLQEDVRRLNKPLAIKAVEVQKMLAQCEKLQTQLNDYQPTIIALNQSKDSMAAKGQTTEASELSRLTMTFDQVMMQVEQSYARLENAVTIRQHYESLKTEFETCLKESQEQLDAVSELGIPTPTKFDRYKAVHTILEEQELQLATIMDKGQQIAIECNTTDQRTVADQNQSLKQKFDKLLRAVEKKTEELDKIMSDRRDFETEMDKTLEWLQSKNREIVVQVPLSMEADEVEVEIKKHKVVADEINSHLREVQTKIAQQRAHFEELDEIMPIEMTDRLEQYENDRAALQVHV</sequence>
<evidence type="ECO:0000256" key="4">
    <source>
        <dbReference type="ARBA" id="ARBA00023136"/>
    </source>
</evidence>
<accession>A0A2R2MQE6</accession>
<dbReference type="SMART" id="SM00150">
    <property type="entry name" value="SPEC"/>
    <property type="match status" value="4"/>
</dbReference>
<dbReference type="RefSeq" id="XP_023932383.1">
    <property type="nucleotide sequence ID" value="XM_024076615.1"/>
</dbReference>
<dbReference type="AlphaFoldDB" id="A0A2R2MQE6"/>
<dbReference type="STRING" id="7574.A0A2R2MQE6"/>
<dbReference type="InParanoid" id="A0A2R2MQE6"/>